<keyword evidence="4" id="KW-1185">Reference proteome</keyword>
<accession>A0AAW1BAK7</accession>
<name>A0AAW1BAK7_CROAD</name>
<evidence type="ECO:0000313" key="4">
    <source>
        <dbReference type="Proteomes" id="UP001474421"/>
    </source>
</evidence>
<comment type="caution">
    <text evidence="3">The sequence shown here is derived from an EMBL/GenBank/DDBJ whole genome shotgun (WGS) entry which is preliminary data.</text>
</comment>
<proteinExistence type="inferred from homology"/>
<reference evidence="3 4" key="1">
    <citation type="journal article" date="2024" name="Proc. Natl. Acad. Sci. U.S.A.">
        <title>The genetic regulatory architecture and epigenomic basis for age-related changes in rattlesnake venom.</title>
        <authorList>
            <person name="Hogan M.P."/>
            <person name="Holding M.L."/>
            <person name="Nystrom G.S."/>
            <person name="Colston T.J."/>
            <person name="Bartlett D.A."/>
            <person name="Mason A.J."/>
            <person name="Ellsworth S.A."/>
            <person name="Rautsaw R.M."/>
            <person name="Lawrence K.C."/>
            <person name="Strickland J.L."/>
            <person name="He B."/>
            <person name="Fraser P."/>
            <person name="Margres M.J."/>
            <person name="Gilbert D.M."/>
            <person name="Gibbs H.L."/>
            <person name="Parkinson C.L."/>
            <person name="Rokyta D.R."/>
        </authorList>
    </citation>
    <scope>NUCLEOTIDE SEQUENCE [LARGE SCALE GENOMIC DNA]</scope>
    <source>
        <strain evidence="3">DRR0105</strain>
    </source>
</reference>
<evidence type="ECO:0000256" key="2">
    <source>
        <dbReference type="SAM" id="MobiDB-lite"/>
    </source>
</evidence>
<dbReference type="InterPro" id="IPR003523">
    <property type="entry name" value="Transcription_factor_COE"/>
</dbReference>
<dbReference type="GO" id="GO:0008270">
    <property type="term" value="F:zinc ion binding"/>
    <property type="evidence" value="ECO:0007669"/>
    <property type="project" value="UniProtKB-KW"/>
</dbReference>
<dbReference type="Gene3D" id="1.10.287.4280">
    <property type="match status" value="1"/>
</dbReference>
<keyword evidence="1" id="KW-0479">Metal-binding</keyword>
<organism evidence="3 4">
    <name type="scientific">Crotalus adamanteus</name>
    <name type="common">Eastern diamondback rattlesnake</name>
    <dbReference type="NCBI Taxonomy" id="8729"/>
    <lineage>
        <taxon>Eukaryota</taxon>
        <taxon>Metazoa</taxon>
        <taxon>Chordata</taxon>
        <taxon>Craniata</taxon>
        <taxon>Vertebrata</taxon>
        <taxon>Euteleostomi</taxon>
        <taxon>Lepidosauria</taxon>
        <taxon>Squamata</taxon>
        <taxon>Bifurcata</taxon>
        <taxon>Unidentata</taxon>
        <taxon>Episquamata</taxon>
        <taxon>Toxicofera</taxon>
        <taxon>Serpentes</taxon>
        <taxon>Colubroidea</taxon>
        <taxon>Viperidae</taxon>
        <taxon>Crotalinae</taxon>
        <taxon>Crotalus</taxon>
    </lineage>
</organism>
<evidence type="ECO:0000256" key="1">
    <source>
        <dbReference type="RuleBase" id="RU004489"/>
    </source>
</evidence>
<sequence>MPSRGGRSPQLSDPCRAPFQPWAPARCFGQDLWEDQRRTTMHLEGLRERKKGALLDGEVLLKRAADLVEALYGMPHNNQDIILKRAADIAEALYSVPRNPNQLTSLSGNHGHAGMMGVNSFGSQLAVNISESTQGSEQGYPRSASSVSPRGYVPSSTPQQSNYTTITSSMNGYTGATITGLGVPGSPSFLNGSTANSPYAIMPSSPPLGASSTPAGVFSFSPINMISAVKQKSAFAPVVRPQASPPPPCASTNGAGLQESHVDLYCSFELLL</sequence>
<gene>
    <name evidence="3" type="ORF">NXF25_013516</name>
</gene>
<dbReference type="Proteomes" id="UP001474421">
    <property type="component" value="Unassembled WGS sequence"/>
</dbReference>
<keyword evidence="1" id="KW-0539">Nucleus</keyword>
<dbReference type="GO" id="GO:0003677">
    <property type="term" value="F:DNA binding"/>
    <property type="evidence" value="ECO:0007669"/>
    <property type="project" value="UniProtKB-KW"/>
</dbReference>
<feature type="region of interest" description="Disordered" evidence="2">
    <location>
        <begin position="131"/>
        <end position="164"/>
    </location>
</feature>
<dbReference type="GO" id="GO:0005634">
    <property type="term" value="C:nucleus"/>
    <property type="evidence" value="ECO:0007669"/>
    <property type="project" value="UniProtKB-SubCell"/>
</dbReference>
<keyword evidence="1" id="KW-0804">Transcription</keyword>
<keyword evidence="1" id="KW-0217">Developmental protein</keyword>
<protein>
    <submittedName>
        <fullName evidence="3">Transcription factor COE3-like</fullName>
    </submittedName>
</protein>
<dbReference type="AlphaFoldDB" id="A0AAW1BAK7"/>
<dbReference type="PANTHER" id="PTHR10747">
    <property type="entry name" value="TRANSCRIPTION FACTOR COE FAMILY MEMBER"/>
    <property type="match status" value="1"/>
</dbReference>
<keyword evidence="1" id="KW-0238">DNA-binding</keyword>
<dbReference type="GO" id="GO:0006355">
    <property type="term" value="P:regulation of DNA-templated transcription"/>
    <property type="evidence" value="ECO:0007669"/>
    <property type="project" value="InterPro"/>
</dbReference>
<evidence type="ECO:0000313" key="3">
    <source>
        <dbReference type="EMBL" id="KAK9398547.1"/>
    </source>
</evidence>
<keyword evidence="1" id="KW-0863">Zinc-finger</keyword>
<comment type="similarity">
    <text evidence="1">Belongs to the COE family.</text>
</comment>
<dbReference type="EMBL" id="JAOTOJ010000007">
    <property type="protein sequence ID" value="KAK9398547.1"/>
    <property type="molecule type" value="Genomic_DNA"/>
</dbReference>
<keyword evidence="1" id="KW-0805">Transcription regulation</keyword>
<keyword evidence="1" id="KW-0862">Zinc</keyword>
<comment type="subcellular location">
    <subcellularLocation>
        <location evidence="1">Nucleus</location>
    </subcellularLocation>
</comment>